<dbReference type="EC" id="2.5.1.74" evidence="9"/>
<gene>
    <name evidence="9" type="primary">menA</name>
    <name evidence="9" type="ORF">ATZ99_11620</name>
</gene>
<dbReference type="PATRIC" id="fig|520767.4.peg.1264"/>
<dbReference type="Pfam" id="PF01040">
    <property type="entry name" value="UbiA"/>
    <property type="match status" value="1"/>
</dbReference>
<dbReference type="Gene3D" id="1.10.357.140">
    <property type="entry name" value="UbiA prenyltransferase"/>
    <property type="match status" value="1"/>
</dbReference>
<feature type="transmembrane region" description="Helical" evidence="8">
    <location>
        <begin position="201"/>
        <end position="222"/>
    </location>
</feature>
<evidence type="ECO:0000313" key="10">
    <source>
        <dbReference type="Proteomes" id="UP000075737"/>
    </source>
</evidence>
<reference evidence="9 10" key="1">
    <citation type="submission" date="2015-12" db="EMBL/GenBank/DDBJ databases">
        <title>Draft genome of Thermovenabulum gondwanense isolated from a red thermophilic microbial mat colonisisng an outflow channel of a bore well.</title>
        <authorList>
            <person name="Patel B.K."/>
        </authorList>
    </citation>
    <scope>NUCLEOTIDE SEQUENCE [LARGE SCALE GENOMIC DNA]</scope>
    <source>
        <strain evidence="9 10">R270</strain>
    </source>
</reference>
<dbReference type="EMBL" id="LOHZ01000027">
    <property type="protein sequence ID" value="KYO66534.1"/>
    <property type="molecule type" value="Genomic_DNA"/>
</dbReference>
<feature type="transmembrane region" description="Helical" evidence="8">
    <location>
        <begin position="157"/>
        <end position="180"/>
    </location>
</feature>
<feature type="transmembrane region" description="Helical" evidence="8">
    <location>
        <begin position="103"/>
        <end position="124"/>
    </location>
</feature>
<dbReference type="RefSeq" id="WP_083947379.1">
    <property type="nucleotide sequence ID" value="NZ_LOHZ01000027.1"/>
</dbReference>
<dbReference type="OrthoDB" id="9767568at2"/>
<evidence type="ECO:0000256" key="6">
    <source>
        <dbReference type="ARBA" id="ARBA00022989"/>
    </source>
</evidence>
<dbReference type="InterPro" id="IPR026046">
    <property type="entry name" value="UBIAD1"/>
</dbReference>
<dbReference type="GO" id="GO:0042371">
    <property type="term" value="P:vitamin K biosynthetic process"/>
    <property type="evidence" value="ECO:0007669"/>
    <property type="project" value="TreeGrafter"/>
</dbReference>
<dbReference type="PANTHER" id="PTHR13929">
    <property type="entry name" value="1,4-DIHYDROXY-2-NAPHTHOATE OCTAPRENYLTRANSFERASE"/>
    <property type="match status" value="1"/>
</dbReference>
<dbReference type="CDD" id="cd13962">
    <property type="entry name" value="PT_UbiA_UBIAD1"/>
    <property type="match status" value="1"/>
</dbReference>
<evidence type="ECO:0000313" key="9">
    <source>
        <dbReference type="EMBL" id="KYO66534.1"/>
    </source>
</evidence>
<proteinExistence type="predicted"/>
<keyword evidence="7 8" id="KW-0472">Membrane</keyword>
<dbReference type="GO" id="GO:0046428">
    <property type="term" value="F:1,4-dihydroxy-2-naphthoate polyprenyltransferase activity"/>
    <property type="evidence" value="ECO:0007669"/>
    <property type="project" value="UniProtKB-EC"/>
</dbReference>
<dbReference type="InterPro" id="IPR044878">
    <property type="entry name" value="UbiA_sf"/>
</dbReference>
<dbReference type="PANTHER" id="PTHR13929:SF0">
    <property type="entry name" value="UBIA PRENYLTRANSFERASE DOMAIN-CONTAINING PROTEIN 1"/>
    <property type="match status" value="1"/>
</dbReference>
<feature type="transmembrane region" description="Helical" evidence="8">
    <location>
        <begin position="131"/>
        <end position="151"/>
    </location>
</feature>
<feature type="transmembrane region" description="Helical" evidence="8">
    <location>
        <begin position="264"/>
        <end position="283"/>
    </location>
</feature>
<keyword evidence="3" id="KW-0474">Menaquinone biosynthesis</keyword>
<evidence type="ECO:0000256" key="5">
    <source>
        <dbReference type="ARBA" id="ARBA00022692"/>
    </source>
</evidence>
<evidence type="ECO:0000256" key="1">
    <source>
        <dbReference type="ARBA" id="ARBA00004141"/>
    </source>
</evidence>
<dbReference type="InterPro" id="IPR000537">
    <property type="entry name" value="UbiA_prenyltransferase"/>
</dbReference>
<dbReference type="PIRSF" id="PIRSF005355">
    <property type="entry name" value="UBIAD1"/>
    <property type="match status" value="1"/>
</dbReference>
<keyword evidence="10" id="KW-1185">Reference proteome</keyword>
<evidence type="ECO:0000256" key="3">
    <source>
        <dbReference type="ARBA" id="ARBA00022428"/>
    </source>
</evidence>
<evidence type="ECO:0000256" key="7">
    <source>
        <dbReference type="ARBA" id="ARBA00023136"/>
    </source>
</evidence>
<evidence type="ECO:0000256" key="2">
    <source>
        <dbReference type="ARBA" id="ARBA00004863"/>
    </source>
</evidence>
<organism evidence="9 10">
    <name type="scientific">Thermovenabulum gondwanense</name>
    <dbReference type="NCBI Taxonomy" id="520767"/>
    <lineage>
        <taxon>Bacteria</taxon>
        <taxon>Bacillati</taxon>
        <taxon>Bacillota</taxon>
        <taxon>Clostridia</taxon>
        <taxon>Thermosediminibacterales</taxon>
        <taxon>Thermosediminibacteraceae</taxon>
        <taxon>Thermovenabulum</taxon>
    </lineage>
</organism>
<dbReference type="Proteomes" id="UP000075737">
    <property type="component" value="Unassembled WGS sequence"/>
</dbReference>
<accession>A0A161PXF6</accession>
<sequence length="284" mass="31366">MVVAASLAYSFESKFHLFWFLLSAAGVYLIEIGKNAVNEIVDYISGVDTFIPKEERTPFSGGKKTIVDGLLTVKDARNIAIFTFLAAAAVGLIVWHFREPKILYIGLWGMALAVFYSLPPFMLCYRGLGELAVGIAFGPLVLCGMYLVLAGSIRYEAIIASVILGFLIANVLWVNQFPDYEADKKGNKKNWVVRLGKERSVTIFALLFALAYVSDIILVLYTKNLVFLLPLMSLPLSVKAVKVAKENLNNIPKFIEANALTVQIYQLTGITLVAASLISKFIMH</sequence>
<comment type="caution">
    <text evidence="9">The sequence shown here is derived from an EMBL/GenBank/DDBJ whole genome shotgun (WGS) entry which is preliminary data.</text>
</comment>
<dbReference type="UniPathway" id="UPA00079"/>
<dbReference type="GO" id="GO:0016020">
    <property type="term" value="C:membrane"/>
    <property type="evidence" value="ECO:0007669"/>
    <property type="project" value="UniProtKB-SubCell"/>
</dbReference>
<protein>
    <submittedName>
        <fullName evidence="9">1,4-dihydroxy-2-naphthoate octaprenyltransferase</fullName>
        <ecNumber evidence="9">2.5.1.74</ecNumber>
    </submittedName>
</protein>
<feature type="transmembrane region" description="Helical" evidence="8">
    <location>
        <begin position="79"/>
        <end position="97"/>
    </location>
</feature>
<keyword evidence="6 8" id="KW-1133">Transmembrane helix</keyword>
<comment type="pathway">
    <text evidence="2">Quinol/quinone metabolism; menaquinone biosynthesis.</text>
</comment>
<comment type="subcellular location">
    <subcellularLocation>
        <location evidence="1">Membrane</location>
        <topology evidence="1">Multi-pass membrane protein</topology>
    </subcellularLocation>
</comment>
<keyword evidence="4 9" id="KW-0808">Transferase</keyword>
<dbReference type="GO" id="GO:0009234">
    <property type="term" value="P:menaquinone biosynthetic process"/>
    <property type="evidence" value="ECO:0007669"/>
    <property type="project" value="UniProtKB-UniPathway"/>
</dbReference>
<name>A0A161PXF6_9FIRM</name>
<keyword evidence="5 8" id="KW-0812">Transmembrane</keyword>
<dbReference type="AlphaFoldDB" id="A0A161PXF6"/>
<dbReference type="STRING" id="520767.ATZ99_11620"/>
<evidence type="ECO:0000256" key="4">
    <source>
        <dbReference type="ARBA" id="ARBA00022679"/>
    </source>
</evidence>
<feature type="transmembrane region" description="Helical" evidence="8">
    <location>
        <begin position="15"/>
        <end position="33"/>
    </location>
</feature>
<evidence type="ECO:0000256" key="8">
    <source>
        <dbReference type="SAM" id="Phobius"/>
    </source>
</evidence>